<keyword evidence="4" id="KW-1185">Reference proteome</keyword>
<evidence type="ECO:0000256" key="1">
    <source>
        <dbReference type="SAM" id="MobiDB-lite"/>
    </source>
</evidence>
<keyword evidence="2" id="KW-0812">Transmembrane</keyword>
<evidence type="ECO:0000313" key="4">
    <source>
        <dbReference type="Proteomes" id="UP000825123"/>
    </source>
</evidence>
<protein>
    <submittedName>
        <fullName evidence="3">Uncharacterized protein</fullName>
    </submittedName>
</protein>
<reference evidence="3 4" key="1">
    <citation type="submission" date="2021-04" db="EMBL/GenBank/DDBJ databases">
        <title>Complete genome sequence of Stygiolobus sp. KN-1.</title>
        <authorList>
            <person name="Nakamura K."/>
            <person name="Sakai H."/>
            <person name="Kurosawa N."/>
        </authorList>
    </citation>
    <scope>NUCLEOTIDE SEQUENCE [LARGE SCALE GENOMIC DNA]</scope>
    <source>
        <strain evidence="3 4">KN-1</strain>
    </source>
</reference>
<dbReference type="RefSeq" id="WP_221289845.1">
    <property type="nucleotide sequence ID" value="NZ_AP024597.1"/>
</dbReference>
<gene>
    <name evidence="3" type="ORF">KN1_11110</name>
</gene>
<sequence length="208" mass="22586">MNKVVIGVVVAVIVVVGVIAGLFLLRTRSTSSVPPTSVTPISVPPTTSTTSSVPTSTSSSTHTSVVQSISPFSVPSKDLIKFYKYNKTYYVFELPPNATMFDNFTWYNMRFCLSTGYATELTNGTGISWNGISYFYINGVRYKVVCCPYTICGTPALENGYLIVYATGPTTPPSPGIYEGKATLGYTFVPYGPSSIFNITVYAEFINK</sequence>
<dbReference type="Proteomes" id="UP000825123">
    <property type="component" value="Chromosome"/>
</dbReference>
<feature type="region of interest" description="Disordered" evidence="1">
    <location>
        <begin position="30"/>
        <end position="61"/>
    </location>
</feature>
<feature type="transmembrane region" description="Helical" evidence="2">
    <location>
        <begin position="6"/>
        <end position="25"/>
    </location>
</feature>
<accession>A0A8D5U5R9</accession>
<keyword evidence="2" id="KW-1133">Transmembrane helix</keyword>
<evidence type="ECO:0000256" key="2">
    <source>
        <dbReference type="SAM" id="Phobius"/>
    </source>
</evidence>
<proteinExistence type="predicted"/>
<keyword evidence="2" id="KW-0472">Membrane</keyword>
<dbReference type="KEGG" id="csty:KN1_11110"/>
<name>A0A8D5U5R9_9CREN</name>
<dbReference type="AlphaFoldDB" id="A0A8D5U5R9"/>
<dbReference type="GeneID" id="66162851"/>
<dbReference type="EMBL" id="AP024597">
    <property type="protein sequence ID" value="BCU69814.1"/>
    <property type="molecule type" value="Genomic_DNA"/>
</dbReference>
<organism evidence="3 4">
    <name type="scientific">Stygiolobus caldivivus</name>
    <dbReference type="NCBI Taxonomy" id="2824673"/>
    <lineage>
        <taxon>Archaea</taxon>
        <taxon>Thermoproteota</taxon>
        <taxon>Thermoprotei</taxon>
        <taxon>Sulfolobales</taxon>
        <taxon>Sulfolobaceae</taxon>
        <taxon>Stygiolobus</taxon>
    </lineage>
</organism>
<evidence type="ECO:0000313" key="3">
    <source>
        <dbReference type="EMBL" id="BCU69814.1"/>
    </source>
</evidence>